<reference evidence="1 2" key="1">
    <citation type="submission" date="2018-03" db="EMBL/GenBank/DDBJ databases">
        <title>The draft genome of Sphingosinicella sp. GL-C-18.</title>
        <authorList>
            <person name="Liu L."/>
            <person name="Li L."/>
            <person name="Liang L."/>
            <person name="Zhang X."/>
            <person name="Wang T."/>
        </authorList>
    </citation>
    <scope>NUCLEOTIDE SEQUENCE [LARGE SCALE GENOMIC DNA]</scope>
    <source>
        <strain evidence="1 2">GL-C-18</strain>
    </source>
</reference>
<keyword evidence="2" id="KW-1185">Reference proteome</keyword>
<sequence>MAAHEGWYRRIFETSVRGVIARRGSERQLAPDRRTIALRRRGAGSYSRLRPVADIPDRCKTAWMPVAQPPLPAENPAPIGPEDARFIKETVARFYGPDAVVRSYGPEPRRLKLHVEIRGEPGMERYDCAGVLYARLDREQIALEVTKHGTAPRGEAKIAYRQGVIL</sequence>
<protein>
    <submittedName>
        <fullName evidence="1">Uncharacterized protein</fullName>
    </submittedName>
</protein>
<dbReference type="Proteomes" id="UP000241167">
    <property type="component" value="Unassembled WGS sequence"/>
</dbReference>
<dbReference type="EMBL" id="PXYI01000001">
    <property type="protein sequence ID" value="PSJ43444.1"/>
    <property type="molecule type" value="Genomic_DNA"/>
</dbReference>
<evidence type="ECO:0000313" key="1">
    <source>
        <dbReference type="EMBL" id="PSJ43444.1"/>
    </source>
</evidence>
<accession>A0A2P7QZQ1</accession>
<name>A0A2P7QZQ1_9SPHN</name>
<evidence type="ECO:0000313" key="2">
    <source>
        <dbReference type="Proteomes" id="UP000241167"/>
    </source>
</evidence>
<comment type="caution">
    <text evidence="1">The sequence shown here is derived from an EMBL/GenBank/DDBJ whole genome shotgun (WGS) entry which is preliminary data.</text>
</comment>
<dbReference type="AlphaFoldDB" id="A0A2P7QZQ1"/>
<organism evidence="1 2">
    <name type="scientific">Allosphingosinicella deserti</name>
    <dbReference type="NCBI Taxonomy" id="2116704"/>
    <lineage>
        <taxon>Bacteria</taxon>
        <taxon>Pseudomonadati</taxon>
        <taxon>Pseudomonadota</taxon>
        <taxon>Alphaproteobacteria</taxon>
        <taxon>Sphingomonadales</taxon>
        <taxon>Sphingomonadaceae</taxon>
        <taxon>Allosphingosinicella</taxon>
    </lineage>
</organism>
<proteinExistence type="predicted"/>
<gene>
    <name evidence="1" type="ORF">C7I55_03550</name>
</gene>